<comment type="caution">
    <text evidence="2">The sequence shown here is derived from an EMBL/GenBank/DDBJ whole genome shotgun (WGS) entry which is preliminary data.</text>
</comment>
<feature type="compositionally biased region" description="Polar residues" evidence="1">
    <location>
        <begin position="1995"/>
        <end position="2006"/>
    </location>
</feature>
<feature type="compositionally biased region" description="Low complexity" evidence="1">
    <location>
        <begin position="2530"/>
        <end position="2556"/>
    </location>
</feature>
<accession>A0AAW0XTH2</accession>
<feature type="compositionally biased region" description="Basic and acidic residues" evidence="1">
    <location>
        <begin position="2121"/>
        <end position="2131"/>
    </location>
</feature>
<feature type="compositionally biased region" description="Basic and acidic residues" evidence="1">
    <location>
        <begin position="2683"/>
        <end position="2707"/>
    </location>
</feature>
<feature type="compositionally biased region" description="Low complexity" evidence="1">
    <location>
        <begin position="2480"/>
        <end position="2508"/>
    </location>
</feature>
<proteinExistence type="predicted"/>
<feature type="region of interest" description="Disordered" evidence="1">
    <location>
        <begin position="915"/>
        <end position="934"/>
    </location>
</feature>
<feature type="compositionally biased region" description="Low complexity" evidence="1">
    <location>
        <begin position="2007"/>
        <end position="2021"/>
    </location>
</feature>
<feature type="region of interest" description="Disordered" evidence="1">
    <location>
        <begin position="1988"/>
        <end position="2039"/>
    </location>
</feature>
<feature type="compositionally biased region" description="Low complexity" evidence="1">
    <location>
        <begin position="2601"/>
        <end position="2618"/>
    </location>
</feature>
<evidence type="ECO:0000313" key="3">
    <source>
        <dbReference type="Proteomes" id="UP001445076"/>
    </source>
</evidence>
<feature type="region of interest" description="Disordered" evidence="1">
    <location>
        <begin position="1400"/>
        <end position="1427"/>
    </location>
</feature>
<feature type="region of interest" description="Disordered" evidence="1">
    <location>
        <begin position="2976"/>
        <end position="3053"/>
    </location>
</feature>
<feature type="compositionally biased region" description="Polar residues" evidence="1">
    <location>
        <begin position="2980"/>
        <end position="3025"/>
    </location>
</feature>
<feature type="region of interest" description="Disordered" evidence="1">
    <location>
        <begin position="2238"/>
        <end position="2272"/>
    </location>
</feature>
<dbReference type="EMBL" id="JARKIK010000024">
    <property type="protein sequence ID" value="KAK8743754.1"/>
    <property type="molecule type" value="Genomic_DNA"/>
</dbReference>
<feature type="compositionally biased region" description="Basic and acidic residues" evidence="1">
    <location>
        <begin position="2740"/>
        <end position="2792"/>
    </location>
</feature>
<reference evidence="2 3" key="1">
    <citation type="journal article" date="2024" name="BMC Genomics">
        <title>Genome assembly of redclaw crayfish (Cherax quadricarinatus) provides insights into its immune adaptation and hypoxia tolerance.</title>
        <authorList>
            <person name="Liu Z."/>
            <person name="Zheng J."/>
            <person name="Li H."/>
            <person name="Fang K."/>
            <person name="Wang S."/>
            <person name="He J."/>
            <person name="Zhou D."/>
            <person name="Weng S."/>
            <person name="Chi M."/>
            <person name="Gu Z."/>
            <person name="He J."/>
            <person name="Li F."/>
            <person name="Wang M."/>
        </authorList>
    </citation>
    <scope>NUCLEOTIDE SEQUENCE [LARGE SCALE GENOMIC DNA]</scope>
    <source>
        <strain evidence="2">ZL_2023a</strain>
    </source>
</reference>
<feature type="region of interest" description="Disordered" evidence="1">
    <location>
        <begin position="2361"/>
        <end position="2393"/>
    </location>
</feature>
<organism evidence="2 3">
    <name type="scientific">Cherax quadricarinatus</name>
    <name type="common">Australian red claw crayfish</name>
    <dbReference type="NCBI Taxonomy" id="27406"/>
    <lineage>
        <taxon>Eukaryota</taxon>
        <taxon>Metazoa</taxon>
        <taxon>Ecdysozoa</taxon>
        <taxon>Arthropoda</taxon>
        <taxon>Crustacea</taxon>
        <taxon>Multicrustacea</taxon>
        <taxon>Malacostraca</taxon>
        <taxon>Eumalacostraca</taxon>
        <taxon>Eucarida</taxon>
        <taxon>Decapoda</taxon>
        <taxon>Pleocyemata</taxon>
        <taxon>Astacidea</taxon>
        <taxon>Parastacoidea</taxon>
        <taxon>Parastacidae</taxon>
        <taxon>Cherax</taxon>
    </lineage>
</organism>
<evidence type="ECO:0000256" key="1">
    <source>
        <dbReference type="SAM" id="MobiDB-lite"/>
    </source>
</evidence>
<feature type="compositionally biased region" description="Polar residues" evidence="1">
    <location>
        <begin position="2361"/>
        <end position="2378"/>
    </location>
</feature>
<gene>
    <name evidence="2" type="ORF">OTU49_001250</name>
</gene>
<protein>
    <submittedName>
        <fullName evidence="2">Uncharacterized protein</fullName>
    </submittedName>
</protein>
<feature type="compositionally biased region" description="Basic and acidic residues" evidence="1">
    <location>
        <begin position="2241"/>
        <end position="2255"/>
    </location>
</feature>
<feature type="region of interest" description="Disordered" evidence="1">
    <location>
        <begin position="1674"/>
        <end position="1703"/>
    </location>
</feature>
<feature type="compositionally biased region" description="Polar residues" evidence="1">
    <location>
        <begin position="2510"/>
        <end position="2528"/>
    </location>
</feature>
<name>A0AAW0XTH2_CHEQU</name>
<feature type="compositionally biased region" description="Basic and acidic residues" evidence="1">
    <location>
        <begin position="916"/>
        <end position="932"/>
    </location>
</feature>
<dbReference type="Proteomes" id="UP001445076">
    <property type="component" value="Unassembled WGS sequence"/>
</dbReference>
<feature type="compositionally biased region" description="Low complexity" evidence="1">
    <location>
        <begin position="3029"/>
        <end position="3040"/>
    </location>
</feature>
<feature type="region of interest" description="Disordered" evidence="1">
    <location>
        <begin position="870"/>
        <end position="896"/>
    </location>
</feature>
<feature type="region of interest" description="Disordered" evidence="1">
    <location>
        <begin position="2424"/>
        <end position="2958"/>
    </location>
</feature>
<evidence type="ECO:0000313" key="2">
    <source>
        <dbReference type="EMBL" id="KAK8743754.1"/>
    </source>
</evidence>
<keyword evidence="3" id="KW-1185">Reference proteome</keyword>
<feature type="compositionally biased region" description="Basic and acidic residues" evidence="1">
    <location>
        <begin position="1680"/>
        <end position="1695"/>
    </location>
</feature>
<feature type="compositionally biased region" description="Basic and acidic residues" evidence="1">
    <location>
        <begin position="2802"/>
        <end position="2856"/>
    </location>
</feature>
<feature type="compositionally biased region" description="Polar residues" evidence="1">
    <location>
        <begin position="2895"/>
        <end position="2926"/>
    </location>
</feature>
<sequence>MDFERDKKGNVKVENYSCLNGHEAQEKVVKMKKRLHDTKTDKNASTVDILDKNINVNLEKNFYLDIGEMQLEELKTKKKKKAQSVAMVTRVKSTNDIDFGTDKKARKKVKEDKEQEVMKVQKMKNLQNMTVNMGKHTNDNDFGLGRKSSMIEGKNSVAESRKAQQKVAKAKTNKKISDFGRENTKNVIKENFCLKGHELQEEVVKVKKMRIVHEMGKFVNHVNVWREKKDNVKVEKISCFEIQNTSQEVVKTKKRKEMAKLKKSNIRVGEISGTGVHETQKVVITKKKKSDENAENDMKGKAKVENMTDLDSNEMDQFGKTMKTEQLGRTLKRKLLLDAKKPVKQLKFSYGWEVCDKKVSTGVEKVIKMKQLKTLERDYLKEYPDSVKKKGKINVKEDTENSLAVKSKCRKHKNIETTVSNKEAGVFAENSGLVSLNKEANSYASNLCVSKNISVAAGQTEKSLVQNKGSIYSGLNIRTPSDQIQHSRTAVVKPEVKFSDQPTMETKIHFQTRERRLNCERGLIYRKTKRELTNIRQRKRRNAINFTVTNLEPKMPQSHLNIKSEYTKKDDKQIEKNRKDTSLKTKTVSPAVAYSVKLSDEFEGDCKIPCLLQSYDIEVLDESGTNMSNAFNDLGFRSDTVSEVDRCMKEYLGKVKNCEVADELGFKDSDPWNCFKLRENQSEIKNELDSSRAISDSGDVGKLESQLATVTMENDWVSDCFGSEEGKNSDTFLSKNDFGKLFNEIDPSDKKEMRSSEVGEVSAVVTSKKNSTPSAVCPENSDSDIEILTEESLKTSKSSLSLTFHDACDVDEASGSDSDIVPCDEETKMFTDEEIKSYHTKLKDAVIQKKVEDILKEDEKELKMKLTEDKKMNVTNTEGREKNKDKSRHQETIKKPKADAAGDLVSQMINKLYKTSSEKKDEELKEHSCHEPDSEDDIEIILQTIVKDTGKETSIHGLRERFSSSLAIMKEDSSESVEQNLVESEAQKTEPLKNVSDCNEEKVHGPKDLVSHMRNKICNSYLEEGKKALKEHVSYGPDSEDGIKIIQQTIVKDIEQLTNLHGSHKKELSITVKEMPSKAVIQETLTTGEVQRTEIIEKSPNSNKNFKTIEEREILVPFNKYSHENKEFIDKVYKDQKTEIINNEDLKCKNQETEPAGKEKLKLNEDKDIEFLEVKISKESNEVCGLNVKLETKDTRQTSSCVSNEMFLNSGISKNNARIINDSFVHETKIKGVDDNVILMPKIDLPDKVKLTKDKLSRTMFNNKEEKYSISQNKNVNVCETNVRSNNNNTTKTDLTEEVLKKGNSEETDSVGVLEENEIIVSNCENDGFVVDFPVMEHLIKREDFPQNSVNINPSEATLKKQEENLSCVSGKIFDSNGDIQLNNSDERTMSFEPVIEEFDGRPAEGTDEAYEASSDASENPTPKVRKKTRALRRNLVAHEVSQEASDSDASTVQSSRRSWLSEVALITHLEPIGRGSKVSLETGNSVCDFSNTSRASHTSSESITAETENMIRTDSFNLRSSSECFKSNELDNKQNISDAVMPVTEVSRSNTSSFSSTRSSESISELPVNDIVKDRNIELLKVEDARKRSPGSPVRRSSRIATKLADQQKQQSDSTVEFSCSSIATLADGSTKDADNTCLDNEYEACNFAMEEKCAVVENDSNHLCFGFDGFSPPVSPRSKQDQPRFTSEAERKLTSTQNHEECEDDFDAQNVERMSNVFSGMVTEMDGILRISENKIAIEQLDERENNVEDNEILDEKKSDTEYFDEDGEELEVLSTSGAEESEDVSCCHSASVGGSNSDKTGISTTRIMLQSLSRQPSCKRGSKKSFSDTKRDDIHLSIPHLEVHCVSEAVLTKEVLISPEVSDEECELVSPGIVNDSSEAKTFSLPEHLATSSKMIPSPISLSTCDAKKHSGGIRSPQKVIPEEQDESTLPNSKGETVVKMSDALKTKPQASPGTVSCFNSYDKSIITGKLPRAIVLVQKMSLSNHDVPKSPKTSIGKTSSSNLESSTLHLSTKHSLSGKGCLPVEKSSQEKSTTKVSLVKKSSFEDFHNSVKVDNETSAHTSRLIRSSKLVEASPIPFEVTGGYTDHVNCSPEKLLLRIPTEENDSASNKLSFSEESDLKNSKRRRYDSESKVLLEEMIVTEKMTYKHDENEKLSDSYLKQHKEEGRSDLSSSNQDKSLIHFEGIEDKYAPKNSFSDISVSSAGLRRSKRLRKNEEIPSFAANDKETISNSIAAAQNEKKAREEETTDAARKSNFSTPTSLRTDELPSELSNSLVTRKRSHLMVKKATCGVTECLSAINEHQISVGQVIKIAYPTIGSFAQLTSTREGSPKVMASMKEKLPGHLSLTKVPLDSSFTCEAETSSTGGNGPVGTTPSKHHFHMKPPQSTAQVCSKKDESALTLLLKGGLQVTSPNIVGSAIKSPIKARSPSKSPIKARSPSKSPIKARSPSKSPIKVRSPSKSPIKVRSPSKSPTKARSPSKSPTKTRSPSKSPTKTRSPSKSPTKARSPSKSPTKARSPSKSPIKTRSPSKSPIKAKSPSKSPIKARSPAKSPIKVRSPTKSPIKVRSPTKSPIKVRSPTISPIKTRSSVKSPVGTRSPVKPSKKISSPAKFSIKVSTLTKFPKVRSAESPRVVKSPAESPKVRSPAESPKKVRSPAESTKEVRSPAESAKVRLPAESPEEVRSPAKSPEKVRSPAESTKEVRSPAESTKVRLPAESPKEVRSPAESPEVVRSPAESPKEIRTPVESLEEVRSPAESPKEVRSPAESPEEVRPPAESPKEVRPPAESPKEVQPPAESFEEVRSPTESPREVRSPAESPKEVRSPAESPREVRSPAESPKEARSPAESPKEVRSPAKSPKVVRSPADSPKRSPKKSQSPVKTPKEVMLPKSPNVWSLVQSSSKNEPCQKLSLTSSLSKNESQIKSFCRTPAKSSPSPKMPLAKSSSEENEELSTSSFIKNEAVFRQCLSKIESPPSIIHSNSESPTGSSMTMDDSSVNMHTRVNETPSRSSVNVIESPSQSRLNKNDLPASSKSSASLPDHEKNEPSYEGAAVVTGVHFLRRRKVMYLMN</sequence>
<feature type="region of interest" description="Disordered" evidence="1">
    <location>
        <begin position="2110"/>
        <end position="2131"/>
    </location>
</feature>
<feature type="compositionally biased region" description="Polar residues" evidence="1">
    <location>
        <begin position="2582"/>
        <end position="2594"/>
    </location>
</feature>